<organism evidence="2 3">
    <name type="scientific">Caenimonas terrae</name>
    <dbReference type="NCBI Taxonomy" id="696074"/>
    <lineage>
        <taxon>Bacteria</taxon>
        <taxon>Pseudomonadati</taxon>
        <taxon>Pseudomonadota</taxon>
        <taxon>Betaproteobacteria</taxon>
        <taxon>Burkholderiales</taxon>
        <taxon>Comamonadaceae</taxon>
        <taxon>Caenimonas</taxon>
    </lineage>
</organism>
<dbReference type="EMBL" id="JBHSMF010000002">
    <property type="protein sequence ID" value="MFC5496590.1"/>
    <property type="molecule type" value="Genomic_DNA"/>
</dbReference>
<evidence type="ECO:0000313" key="2">
    <source>
        <dbReference type="EMBL" id="MFC5496590.1"/>
    </source>
</evidence>
<name>A0ABW0N7W4_9BURK</name>
<evidence type="ECO:0000256" key="1">
    <source>
        <dbReference type="SAM" id="MobiDB-lite"/>
    </source>
</evidence>
<reference evidence="3" key="1">
    <citation type="journal article" date="2019" name="Int. J. Syst. Evol. Microbiol.">
        <title>The Global Catalogue of Microorganisms (GCM) 10K type strain sequencing project: providing services to taxonomists for standard genome sequencing and annotation.</title>
        <authorList>
            <consortium name="The Broad Institute Genomics Platform"/>
            <consortium name="The Broad Institute Genome Sequencing Center for Infectious Disease"/>
            <person name="Wu L."/>
            <person name="Ma J."/>
        </authorList>
    </citation>
    <scope>NUCLEOTIDE SEQUENCE [LARGE SCALE GENOMIC DNA]</scope>
    <source>
        <strain evidence="3">CCUG 57401</strain>
    </source>
</reference>
<protein>
    <recommendedName>
        <fullName evidence="4">DUF3300 domain-containing protein</fullName>
    </recommendedName>
</protein>
<accession>A0ABW0N7W4</accession>
<dbReference type="Proteomes" id="UP001596037">
    <property type="component" value="Unassembled WGS sequence"/>
</dbReference>
<evidence type="ECO:0008006" key="4">
    <source>
        <dbReference type="Google" id="ProtNLM"/>
    </source>
</evidence>
<dbReference type="RefSeq" id="WP_376848606.1">
    <property type="nucleotide sequence ID" value="NZ_JBHSMF010000002.1"/>
</dbReference>
<feature type="compositionally biased region" description="Low complexity" evidence="1">
    <location>
        <begin position="86"/>
        <end position="98"/>
    </location>
</feature>
<evidence type="ECO:0000313" key="3">
    <source>
        <dbReference type="Proteomes" id="UP001596037"/>
    </source>
</evidence>
<feature type="compositionally biased region" description="Gly residues" evidence="1">
    <location>
        <begin position="48"/>
        <end position="65"/>
    </location>
</feature>
<feature type="region of interest" description="Disordered" evidence="1">
    <location>
        <begin position="44"/>
        <end position="148"/>
    </location>
</feature>
<keyword evidence="3" id="KW-1185">Reference proteome</keyword>
<proteinExistence type="predicted"/>
<feature type="compositionally biased region" description="Basic residues" evidence="1">
    <location>
        <begin position="121"/>
        <end position="131"/>
    </location>
</feature>
<comment type="caution">
    <text evidence="2">The sequence shown here is derived from an EMBL/GenBank/DDBJ whole genome shotgun (WGS) entry which is preliminary data.</text>
</comment>
<gene>
    <name evidence="2" type="ORF">ACFPOE_03510</name>
</gene>
<sequence length="148" mass="15152">MRFNHRSPYHWLVVAIVALVALLTFGRAHGQGTGAAAAFEGRPSLAGAQGGLGAQAGMPQGGIGVQGNEAAQRQLKLRKPSGLDSTPATPGAAPPVAARSDVTLVPSKDQVAREVRSPTRTIKRAAKRTLQRSRTGVGGIDAAGNASK</sequence>